<evidence type="ECO:0008006" key="3">
    <source>
        <dbReference type="Google" id="ProtNLM"/>
    </source>
</evidence>
<evidence type="ECO:0000313" key="1">
    <source>
        <dbReference type="EMBL" id="PWA07353.1"/>
    </source>
</evidence>
<gene>
    <name evidence="1" type="ORF">DB895_01135</name>
</gene>
<sequence>MKAKNYMIMVVFFLCCYISRGQSLVDTVVANDTTTAASMAVRFFYFPNLQAYFDTKKGFYIYNENGTWLTSERMPANYRGYSRNNGLYVPIKGYFGEKPYSLLDQHKLKYPANYSSRRQLKPMASTD</sequence>
<dbReference type="EMBL" id="QCZI01000001">
    <property type="protein sequence ID" value="PWA07353.1"/>
    <property type="molecule type" value="Genomic_DNA"/>
</dbReference>
<comment type="caution">
    <text evidence="1">The sequence shown here is derived from an EMBL/GenBank/DDBJ whole genome shotgun (WGS) entry which is preliminary data.</text>
</comment>
<reference evidence="1 2" key="1">
    <citation type="submission" date="2018-04" db="EMBL/GenBank/DDBJ databases">
        <title>Flavobacterium sp. nov., isolated from glacier ice.</title>
        <authorList>
            <person name="Liu Q."/>
            <person name="Xin Y.-H."/>
        </authorList>
    </citation>
    <scope>NUCLEOTIDE SEQUENCE [LARGE SCALE GENOMIC DNA]</scope>
    <source>
        <strain evidence="1 2">RB1R5</strain>
    </source>
</reference>
<dbReference type="Proteomes" id="UP000245449">
    <property type="component" value="Unassembled WGS sequence"/>
</dbReference>
<accession>A0A2U1JR34</accession>
<protein>
    <recommendedName>
        <fullName evidence="3">WG repeat-containing protein</fullName>
    </recommendedName>
</protein>
<name>A0A2U1JR34_9FLAO</name>
<evidence type="ECO:0000313" key="2">
    <source>
        <dbReference type="Proteomes" id="UP000245449"/>
    </source>
</evidence>
<keyword evidence="2" id="KW-1185">Reference proteome</keyword>
<proteinExistence type="predicted"/>
<dbReference type="AlphaFoldDB" id="A0A2U1JR34"/>
<organism evidence="1 2">
    <name type="scientific">Flavobacterium psychrotolerans</name>
    <dbReference type="NCBI Taxonomy" id="2169410"/>
    <lineage>
        <taxon>Bacteria</taxon>
        <taxon>Pseudomonadati</taxon>
        <taxon>Bacteroidota</taxon>
        <taxon>Flavobacteriia</taxon>
        <taxon>Flavobacteriales</taxon>
        <taxon>Flavobacteriaceae</taxon>
        <taxon>Flavobacterium</taxon>
    </lineage>
</organism>